<dbReference type="RefSeq" id="WP_091532660.1">
    <property type="nucleotide sequence ID" value="NZ_FOOC01000004.1"/>
</dbReference>
<name>A0A1I2IMG7_9GAMM</name>
<gene>
    <name evidence="4" type="ORF">SAMN04488120_10499</name>
</gene>
<evidence type="ECO:0000313" key="5">
    <source>
        <dbReference type="Proteomes" id="UP000199771"/>
    </source>
</evidence>
<dbReference type="Gene3D" id="3.40.50.720">
    <property type="entry name" value="NAD(P)-binding Rossmann-like Domain"/>
    <property type="match status" value="1"/>
</dbReference>
<evidence type="ECO:0000313" key="4">
    <source>
        <dbReference type="EMBL" id="SFF43602.1"/>
    </source>
</evidence>
<dbReference type="STRING" id="1076937.SAMN04488120_10499"/>
<reference evidence="4 5" key="1">
    <citation type="submission" date="2016-10" db="EMBL/GenBank/DDBJ databases">
        <authorList>
            <person name="de Groot N.N."/>
        </authorList>
    </citation>
    <scope>NUCLEOTIDE SEQUENCE [LARGE SCALE GENOMIC DNA]</scope>
    <source>
        <strain evidence="4 5">DSM 23609</strain>
    </source>
</reference>
<dbReference type="PRINTS" id="PR00081">
    <property type="entry name" value="GDHRDH"/>
</dbReference>
<dbReference type="Pfam" id="PF00106">
    <property type="entry name" value="adh_short"/>
    <property type="match status" value="1"/>
</dbReference>
<evidence type="ECO:0000256" key="1">
    <source>
        <dbReference type="ARBA" id="ARBA00006484"/>
    </source>
</evidence>
<sequence length="229" mass="23403">MPTALVTGGNRGIGLATVRQLAASGIEVWLGARDPAAARACADALAAEGFAGVHPVTIDVADTASIAACARRIEATGGHIDILINNAGLYLQGSVLDAPEACFAQAMAVNAFGALWCARAFMPGMLARGWGRIVNLASGYGCFSTGLDGPAPYSLSKAALNAITLMLARASSGDVKVNAVDPGWVRTRMGGPQAPRAVEDAAADVVWAATLPADGPHGCLLRRRAVVPW</sequence>
<dbReference type="PANTHER" id="PTHR44196:SF1">
    <property type="entry name" value="DEHYDROGENASE_REDUCTASE SDR FAMILY MEMBER 7B"/>
    <property type="match status" value="1"/>
</dbReference>
<protein>
    <submittedName>
        <fullName evidence="4">Short-chain dehydrogenase</fullName>
    </submittedName>
</protein>
<dbReference type="OrthoDB" id="9803333at2"/>
<accession>A0A1I2IMG7</accession>
<evidence type="ECO:0000256" key="2">
    <source>
        <dbReference type="ARBA" id="ARBA00023002"/>
    </source>
</evidence>
<keyword evidence="5" id="KW-1185">Reference proteome</keyword>
<dbReference type="PRINTS" id="PR00080">
    <property type="entry name" value="SDRFAMILY"/>
</dbReference>
<dbReference type="GO" id="GO:0016491">
    <property type="term" value="F:oxidoreductase activity"/>
    <property type="evidence" value="ECO:0007669"/>
    <property type="project" value="UniProtKB-KW"/>
</dbReference>
<dbReference type="PANTHER" id="PTHR44196">
    <property type="entry name" value="DEHYDROGENASE/REDUCTASE SDR FAMILY MEMBER 7B"/>
    <property type="match status" value="1"/>
</dbReference>
<organism evidence="4 5">
    <name type="scientific">Fontimonas thermophila</name>
    <dbReference type="NCBI Taxonomy" id="1076937"/>
    <lineage>
        <taxon>Bacteria</taxon>
        <taxon>Pseudomonadati</taxon>
        <taxon>Pseudomonadota</taxon>
        <taxon>Gammaproteobacteria</taxon>
        <taxon>Nevskiales</taxon>
        <taxon>Nevskiaceae</taxon>
        <taxon>Fontimonas</taxon>
    </lineage>
</organism>
<dbReference type="Proteomes" id="UP000199771">
    <property type="component" value="Unassembled WGS sequence"/>
</dbReference>
<dbReference type="EMBL" id="FOOC01000004">
    <property type="protein sequence ID" value="SFF43602.1"/>
    <property type="molecule type" value="Genomic_DNA"/>
</dbReference>
<comment type="similarity">
    <text evidence="1 3">Belongs to the short-chain dehydrogenases/reductases (SDR) family.</text>
</comment>
<evidence type="ECO:0000256" key="3">
    <source>
        <dbReference type="RuleBase" id="RU000363"/>
    </source>
</evidence>
<dbReference type="GO" id="GO:0016020">
    <property type="term" value="C:membrane"/>
    <property type="evidence" value="ECO:0007669"/>
    <property type="project" value="TreeGrafter"/>
</dbReference>
<dbReference type="AlphaFoldDB" id="A0A1I2IMG7"/>
<dbReference type="InterPro" id="IPR036291">
    <property type="entry name" value="NAD(P)-bd_dom_sf"/>
</dbReference>
<proteinExistence type="inferred from homology"/>
<keyword evidence="2" id="KW-0560">Oxidoreductase</keyword>
<dbReference type="SUPFAM" id="SSF51735">
    <property type="entry name" value="NAD(P)-binding Rossmann-fold domains"/>
    <property type="match status" value="1"/>
</dbReference>
<dbReference type="InterPro" id="IPR002347">
    <property type="entry name" value="SDR_fam"/>
</dbReference>